<dbReference type="AlphaFoldDB" id="A0A7W8GA25"/>
<gene>
    <name evidence="7" type="ORF">HNP76_001883</name>
</gene>
<comment type="function">
    <text evidence="5">Catalyzes the NADPH-dependent reduction of beta-ketoacyl-ACP substrates to beta-hydroxyacyl-ACP products, the first reductive step in the elongation cycle of fatty acid biosynthesis.</text>
</comment>
<dbReference type="GO" id="GO:0006633">
    <property type="term" value="P:fatty acid biosynthetic process"/>
    <property type="evidence" value="ECO:0007669"/>
    <property type="project" value="UniProtKB-UniPathway"/>
</dbReference>
<evidence type="ECO:0000259" key="6">
    <source>
        <dbReference type="SMART" id="SM00822"/>
    </source>
</evidence>
<evidence type="ECO:0000256" key="4">
    <source>
        <dbReference type="PIRSR" id="PIRSR611284-2"/>
    </source>
</evidence>
<dbReference type="GO" id="GO:0004316">
    <property type="term" value="F:3-oxoacyl-[acyl-carrier-protein] reductase (NADPH) activity"/>
    <property type="evidence" value="ECO:0007669"/>
    <property type="project" value="UniProtKB-UniRule"/>
</dbReference>
<dbReference type="InterPro" id="IPR002347">
    <property type="entry name" value="SDR_fam"/>
</dbReference>
<dbReference type="EC" id="1.1.1.100" evidence="5"/>
<dbReference type="NCBIfam" id="NF005559">
    <property type="entry name" value="PRK07231.1"/>
    <property type="match status" value="1"/>
</dbReference>
<protein>
    <recommendedName>
        <fullName evidence="5">3-oxoacyl-[acyl-carrier-protein] reductase</fullName>
        <ecNumber evidence="5">1.1.1.100</ecNumber>
    </recommendedName>
</protein>
<comment type="similarity">
    <text evidence="1 5">Belongs to the short-chain dehydrogenases/reductases (SDR) family.</text>
</comment>
<dbReference type="SMART" id="SM00822">
    <property type="entry name" value="PKS_KR"/>
    <property type="match status" value="1"/>
</dbReference>
<dbReference type="PRINTS" id="PR00080">
    <property type="entry name" value="SDRFAMILY"/>
</dbReference>
<feature type="domain" description="Ketoreductase" evidence="6">
    <location>
        <begin position="6"/>
        <end position="193"/>
    </location>
</feature>
<dbReference type="PANTHER" id="PTHR42760:SF133">
    <property type="entry name" value="3-OXOACYL-[ACYL-CARRIER-PROTEIN] REDUCTASE"/>
    <property type="match status" value="1"/>
</dbReference>
<feature type="binding site" evidence="4">
    <location>
        <position position="90"/>
    </location>
    <ligand>
        <name>NADP(+)</name>
        <dbReference type="ChEBI" id="CHEBI:58349"/>
    </ligand>
</feature>
<dbReference type="NCBIfam" id="NF009466">
    <property type="entry name" value="PRK12826.1-2"/>
    <property type="match status" value="1"/>
</dbReference>
<dbReference type="SUPFAM" id="SSF51735">
    <property type="entry name" value="NAD(P)-binding Rossmann-fold domains"/>
    <property type="match status" value="1"/>
</dbReference>
<keyword evidence="5" id="KW-0444">Lipid biosynthesis</keyword>
<dbReference type="GO" id="GO:0051287">
    <property type="term" value="F:NAD binding"/>
    <property type="evidence" value="ECO:0007669"/>
    <property type="project" value="UniProtKB-UniRule"/>
</dbReference>
<organism evidence="7 8">
    <name type="scientific">Treponema ruminis</name>
    <dbReference type="NCBI Taxonomy" id="744515"/>
    <lineage>
        <taxon>Bacteria</taxon>
        <taxon>Pseudomonadati</taxon>
        <taxon>Spirochaetota</taxon>
        <taxon>Spirochaetia</taxon>
        <taxon>Spirochaetales</taxon>
        <taxon>Treponemataceae</taxon>
        <taxon>Treponema</taxon>
    </lineage>
</organism>
<dbReference type="PRINTS" id="PR00081">
    <property type="entry name" value="GDHRDH"/>
</dbReference>
<dbReference type="FunFam" id="3.40.50.720:FF:000173">
    <property type="entry name" value="3-oxoacyl-[acyl-carrier protein] reductase"/>
    <property type="match status" value="1"/>
</dbReference>
<dbReference type="Pfam" id="PF13561">
    <property type="entry name" value="adh_short_C2"/>
    <property type="match status" value="1"/>
</dbReference>
<feature type="binding site" evidence="4">
    <location>
        <position position="190"/>
    </location>
    <ligand>
        <name>NADP(+)</name>
        <dbReference type="ChEBI" id="CHEBI:58349"/>
    </ligand>
</feature>
<dbReference type="InterPro" id="IPR057326">
    <property type="entry name" value="KR_dom"/>
</dbReference>
<keyword evidence="8" id="KW-1185">Reference proteome</keyword>
<dbReference type="RefSeq" id="WP_184659830.1">
    <property type="nucleotide sequence ID" value="NZ_CP031518.1"/>
</dbReference>
<dbReference type="EMBL" id="JACHFQ010000005">
    <property type="protein sequence ID" value="MBB5226510.1"/>
    <property type="molecule type" value="Genomic_DNA"/>
</dbReference>
<feature type="active site" description="Proton acceptor" evidence="3">
    <location>
        <position position="157"/>
    </location>
</feature>
<comment type="pathway">
    <text evidence="5">Lipid metabolism; fatty acid biosynthesis.</text>
</comment>
<keyword evidence="5" id="KW-0443">Lipid metabolism</keyword>
<evidence type="ECO:0000256" key="1">
    <source>
        <dbReference type="ARBA" id="ARBA00006484"/>
    </source>
</evidence>
<dbReference type="NCBIfam" id="TIGR01830">
    <property type="entry name" value="3oxo_ACP_reduc"/>
    <property type="match status" value="1"/>
</dbReference>
<reference evidence="7 8" key="1">
    <citation type="submission" date="2020-08" db="EMBL/GenBank/DDBJ databases">
        <title>Genomic Encyclopedia of Type Strains, Phase IV (KMG-IV): sequencing the most valuable type-strain genomes for metagenomic binning, comparative biology and taxonomic classification.</title>
        <authorList>
            <person name="Goeker M."/>
        </authorList>
    </citation>
    <scope>NUCLEOTIDE SEQUENCE [LARGE SCALE GENOMIC DNA]</scope>
    <source>
        <strain evidence="7 8">DSM 103462</strain>
    </source>
</reference>
<dbReference type="GO" id="GO:0048038">
    <property type="term" value="F:quinone binding"/>
    <property type="evidence" value="ECO:0007669"/>
    <property type="project" value="TreeGrafter"/>
</dbReference>
<evidence type="ECO:0000256" key="3">
    <source>
        <dbReference type="PIRSR" id="PIRSR611284-1"/>
    </source>
</evidence>
<dbReference type="InterPro" id="IPR020904">
    <property type="entry name" value="Sc_DH/Rdtase_CS"/>
</dbReference>
<dbReference type="PANTHER" id="PTHR42760">
    <property type="entry name" value="SHORT-CHAIN DEHYDROGENASES/REDUCTASES FAMILY MEMBER"/>
    <property type="match status" value="1"/>
</dbReference>
<dbReference type="PROSITE" id="PS00061">
    <property type="entry name" value="ADH_SHORT"/>
    <property type="match status" value="1"/>
</dbReference>
<dbReference type="Gene3D" id="3.40.50.720">
    <property type="entry name" value="NAD(P)-binding Rossmann-like Domain"/>
    <property type="match status" value="1"/>
</dbReference>
<keyword evidence="5" id="KW-0275">Fatty acid biosynthesis</keyword>
<name>A0A7W8GA25_9SPIR</name>
<keyword evidence="5" id="KW-0276">Fatty acid metabolism</keyword>
<feature type="binding site" evidence="4">
    <location>
        <begin position="12"/>
        <end position="15"/>
    </location>
    <ligand>
        <name>NADP(+)</name>
        <dbReference type="ChEBI" id="CHEBI:58349"/>
    </ligand>
</feature>
<evidence type="ECO:0000256" key="5">
    <source>
        <dbReference type="RuleBase" id="RU366074"/>
    </source>
</evidence>
<dbReference type="InterPro" id="IPR011284">
    <property type="entry name" value="3oxo_ACP_reduc"/>
</dbReference>
<sequence length="249" mass="26251">MLLKDKKALVTGSSRGIGKAIVEAFIKNGAEVWGLCSKPSAAKEDLEKLASENGVAFHEIYADVGNAEQVTEVVKAALAEAGTFDVLVNNAGITRDGLSFRMKKDDWDDVLRVNLTSVFLISQIVSSNMIRAKDKSCSIINMASIVGLHGQGGQVNYAASKGGIIAYSKALAKEVGSRGVRVNAIAPGFIETDMTAVLKDDMKAQWVEGLPLKRAGKPEDIANAALFLASDLSTYITGQVIGVDGGMGC</sequence>
<dbReference type="InterPro" id="IPR036291">
    <property type="entry name" value="NAD(P)-bd_dom_sf"/>
</dbReference>
<evidence type="ECO:0000313" key="7">
    <source>
        <dbReference type="EMBL" id="MBB5226510.1"/>
    </source>
</evidence>
<dbReference type="Proteomes" id="UP000518887">
    <property type="component" value="Unassembled WGS sequence"/>
</dbReference>
<dbReference type="UniPathway" id="UPA00094"/>
<feature type="binding site" evidence="4">
    <location>
        <begin position="157"/>
        <end position="161"/>
    </location>
    <ligand>
        <name>NADP(+)</name>
        <dbReference type="ChEBI" id="CHEBI:58349"/>
    </ligand>
</feature>
<proteinExistence type="inferred from homology"/>
<keyword evidence="4 5" id="KW-0521">NADP</keyword>
<evidence type="ECO:0000256" key="2">
    <source>
        <dbReference type="ARBA" id="ARBA00023002"/>
    </source>
</evidence>
<comment type="subunit">
    <text evidence="5">Homotetramer.</text>
</comment>
<keyword evidence="2 5" id="KW-0560">Oxidoreductase</keyword>
<comment type="caution">
    <text evidence="7">The sequence shown here is derived from an EMBL/GenBank/DDBJ whole genome shotgun (WGS) entry which is preliminary data.</text>
</comment>
<accession>A0A7W8GA25</accession>
<evidence type="ECO:0000313" key="8">
    <source>
        <dbReference type="Proteomes" id="UP000518887"/>
    </source>
</evidence>
<comment type="catalytic activity">
    <reaction evidence="5">
        <text>a (3R)-hydroxyacyl-[ACP] + NADP(+) = a 3-oxoacyl-[ACP] + NADPH + H(+)</text>
        <dbReference type="Rhea" id="RHEA:17397"/>
        <dbReference type="Rhea" id="RHEA-COMP:9916"/>
        <dbReference type="Rhea" id="RHEA-COMP:9945"/>
        <dbReference type="ChEBI" id="CHEBI:15378"/>
        <dbReference type="ChEBI" id="CHEBI:57783"/>
        <dbReference type="ChEBI" id="CHEBI:58349"/>
        <dbReference type="ChEBI" id="CHEBI:78776"/>
        <dbReference type="ChEBI" id="CHEBI:78827"/>
        <dbReference type="EC" id="1.1.1.100"/>
    </reaction>
</comment>